<evidence type="ECO:0000256" key="5">
    <source>
        <dbReference type="ARBA" id="ARBA00022448"/>
    </source>
</evidence>
<dbReference type="GO" id="GO:0006811">
    <property type="term" value="P:monoatomic ion transport"/>
    <property type="evidence" value="ECO:0007669"/>
    <property type="project" value="UniProtKB-KW"/>
</dbReference>
<evidence type="ECO:0000256" key="13">
    <source>
        <dbReference type="SAM" id="MobiDB-lite"/>
    </source>
</evidence>
<proteinExistence type="inferred from homology"/>
<dbReference type="GO" id="GO:0015297">
    <property type="term" value="F:antiporter activity"/>
    <property type="evidence" value="ECO:0007669"/>
    <property type="project" value="UniProtKB-KW"/>
</dbReference>
<evidence type="ECO:0000256" key="9">
    <source>
        <dbReference type="ARBA" id="ARBA00022989"/>
    </source>
</evidence>
<sequence length="496" mass="49842">MIRLALPVYVELLTAVVAVGVIDLLWVSGLGEAAIAAVTVGTTAEFLAYGLFLAVPTGVTVLVGRRDGHAPLGPVIRAGWVLWAVISVAVAVPGVLLREPLAALFTDSPALTAGFFLISLGGLPVYFAQAVVDGVLKGLGDTRRPMRHAIVCNVLVVVLDPLFIYGLGMGVQGAALATVIARALTLAVALRSVTRLRDTTERPPDAAERPPAGDPADGDQADGDQADGDQAAGAPSGGRPPASGFTEGDPAEGGRITGGLGRVAGEVVRTGLPMSGDFLARALVGMALVEVVAGFGTAAVAGYGIGQKIMLAGVMVFYALRQAAMIRTARSEAVRSPLALGLGAGVVVAVVLNVPAAPVAGLFTGDPAVAVEFLRWMALYLVPFGGLIAVGGVLQASGRGSRLLAATLAGFAVQLPLAYGLSAWLGITGVWLSMAAGAAISLTGALVVRRADDRRPAGPAGLSPSGASGRRAGGPGRVPGPAPRSTRTAADPPSGP</sequence>
<comment type="function">
    <text evidence="1">Multidrug efflux pump.</text>
</comment>
<evidence type="ECO:0000256" key="7">
    <source>
        <dbReference type="ARBA" id="ARBA00022475"/>
    </source>
</evidence>
<feature type="region of interest" description="Disordered" evidence="13">
    <location>
        <begin position="197"/>
        <end position="258"/>
    </location>
</feature>
<feature type="compositionally biased region" description="Low complexity" evidence="13">
    <location>
        <begin position="228"/>
        <end position="244"/>
    </location>
</feature>
<feature type="transmembrane region" description="Helical" evidence="14">
    <location>
        <begin position="109"/>
        <end position="128"/>
    </location>
</feature>
<evidence type="ECO:0000256" key="12">
    <source>
        <dbReference type="ARBA" id="ARBA00031636"/>
    </source>
</evidence>
<feature type="compositionally biased region" description="Basic and acidic residues" evidence="13">
    <location>
        <begin position="197"/>
        <end position="208"/>
    </location>
</feature>
<evidence type="ECO:0000256" key="2">
    <source>
        <dbReference type="ARBA" id="ARBA00004651"/>
    </source>
</evidence>
<evidence type="ECO:0000256" key="3">
    <source>
        <dbReference type="ARBA" id="ARBA00010199"/>
    </source>
</evidence>
<evidence type="ECO:0000256" key="1">
    <source>
        <dbReference type="ARBA" id="ARBA00003408"/>
    </source>
</evidence>
<keyword evidence="9 14" id="KW-1133">Transmembrane helix</keyword>
<comment type="similarity">
    <text evidence="3">Belongs to the multi antimicrobial extrusion (MATE) (TC 2.A.66.1) family.</text>
</comment>
<organism evidence="15 16">
    <name type="scientific">Nonomuraea thailandensis</name>
    <dbReference type="NCBI Taxonomy" id="1188745"/>
    <lineage>
        <taxon>Bacteria</taxon>
        <taxon>Bacillati</taxon>
        <taxon>Actinomycetota</taxon>
        <taxon>Actinomycetes</taxon>
        <taxon>Streptosporangiales</taxon>
        <taxon>Streptosporangiaceae</taxon>
        <taxon>Nonomuraea</taxon>
    </lineage>
</organism>
<feature type="transmembrane region" description="Helical" evidence="14">
    <location>
        <begin position="377"/>
        <end position="396"/>
    </location>
</feature>
<evidence type="ECO:0000256" key="11">
    <source>
        <dbReference type="ARBA" id="ARBA00023136"/>
    </source>
</evidence>
<dbReference type="InterPro" id="IPR048279">
    <property type="entry name" value="MdtK-like"/>
</dbReference>
<dbReference type="Proteomes" id="UP001139648">
    <property type="component" value="Unassembled WGS sequence"/>
</dbReference>
<feature type="compositionally biased region" description="Acidic residues" evidence="13">
    <location>
        <begin position="216"/>
        <end position="227"/>
    </location>
</feature>
<keyword evidence="7" id="KW-1003">Cell membrane</keyword>
<dbReference type="InterPro" id="IPR002528">
    <property type="entry name" value="MATE_fam"/>
</dbReference>
<dbReference type="GO" id="GO:0042910">
    <property type="term" value="F:xenobiotic transmembrane transporter activity"/>
    <property type="evidence" value="ECO:0007669"/>
    <property type="project" value="InterPro"/>
</dbReference>
<evidence type="ECO:0000313" key="16">
    <source>
        <dbReference type="Proteomes" id="UP001139648"/>
    </source>
</evidence>
<evidence type="ECO:0000256" key="10">
    <source>
        <dbReference type="ARBA" id="ARBA00023065"/>
    </source>
</evidence>
<dbReference type="PIRSF" id="PIRSF006603">
    <property type="entry name" value="DinF"/>
    <property type="match status" value="1"/>
</dbReference>
<accession>A0A9X2KCE4</accession>
<feature type="region of interest" description="Disordered" evidence="13">
    <location>
        <begin position="454"/>
        <end position="496"/>
    </location>
</feature>
<dbReference type="PANTHER" id="PTHR43298">
    <property type="entry name" value="MULTIDRUG RESISTANCE PROTEIN NORM-RELATED"/>
    <property type="match status" value="1"/>
</dbReference>
<dbReference type="InterPro" id="IPR050222">
    <property type="entry name" value="MATE_MdtK"/>
</dbReference>
<feature type="transmembrane region" description="Helical" evidence="14">
    <location>
        <begin position="75"/>
        <end position="97"/>
    </location>
</feature>
<keyword evidence="11 14" id="KW-0472">Membrane</keyword>
<keyword evidence="8 14" id="KW-0812">Transmembrane</keyword>
<feature type="transmembrane region" description="Helical" evidence="14">
    <location>
        <begin position="430"/>
        <end position="448"/>
    </location>
</feature>
<dbReference type="Pfam" id="PF01554">
    <property type="entry name" value="MatE"/>
    <property type="match status" value="2"/>
</dbReference>
<name>A0A9X2KCE4_9ACTN</name>
<dbReference type="EMBL" id="JAMZEB010000002">
    <property type="protein sequence ID" value="MCP2364961.1"/>
    <property type="molecule type" value="Genomic_DNA"/>
</dbReference>
<evidence type="ECO:0000256" key="8">
    <source>
        <dbReference type="ARBA" id="ARBA00022692"/>
    </source>
</evidence>
<dbReference type="PANTHER" id="PTHR43298:SF2">
    <property type="entry name" value="FMN_FAD EXPORTER YEEO-RELATED"/>
    <property type="match status" value="1"/>
</dbReference>
<comment type="subcellular location">
    <subcellularLocation>
        <location evidence="2">Cell membrane</location>
        <topology evidence="2">Multi-pass membrane protein</topology>
    </subcellularLocation>
</comment>
<evidence type="ECO:0000256" key="4">
    <source>
        <dbReference type="ARBA" id="ARBA00020268"/>
    </source>
</evidence>
<dbReference type="RefSeq" id="WP_253757890.1">
    <property type="nucleotide sequence ID" value="NZ_BAABKA010000087.1"/>
</dbReference>
<evidence type="ECO:0000256" key="14">
    <source>
        <dbReference type="SAM" id="Phobius"/>
    </source>
</evidence>
<feature type="transmembrane region" description="Helical" evidence="14">
    <location>
        <begin position="278"/>
        <end position="303"/>
    </location>
</feature>
<keyword evidence="5" id="KW-0813">Transport</keyword>
<evidence type="ECO:0000313" key="15">
    <source>
        <dbReference type="EMBL" id="MCP2364961.1"/>
    </source>
</evidence>
<keyword evidence="16" id="KW-1185">Reference proteome</keyword>
<evidence type="ECO:0000256" key="6">
    <source>
        <dbReference type="ARBA" id="ARBA00022449"/>
    </source>
</evidence>
<feature type="transmembrane region" description="Helical" evidence="14">
    <location>
        <begin position="12"/>
        <end position="40"/>
    </location>
</feature>
<keyword evidence="6" id="KW-0050">Antiport</keyword>
<dbReference type="GO" id="GO:0005886">
    <property type="term" value="C:plasma membrane"/>
    <property type="evidence" value="ECO:0007669"/>
    <property type="project" value="UniProtKB-SubCell"/>
</dbReference>
<feature type="transmembrane region" description="Helical" evidence="14">
    <location>
        <begin position="149"/>
        <end position="168"/>
    </location>
</feature>
<keyword evidence="10" id="KW-0406">Ion transport</keyword>
<feature type="transmembrane region" description="Helical" evidence="14">
    <location>
        <begin position="46"/>
        <end position="63"/>
    </location>
</feature>
<feature type="transmembrane region" description="Helical" evidence="14">
    <location>
        <begin position="403"/>
        <end position="424"/>
    </location>
</feature>
<feature type="transmembrane region" description="Helical" evidence="14">
    <location>
        <begin position="338"/>
        <end position="357"/>
    </location>
</feature>
<dbReference type="AlphaFoldDB" id="A0A9X2KCE4"/>
<comment type="caution">
    <text evidence="15">The sequence shown here is derived from an EMBL/GenBank/DDBJ whole genome shotgun (WGS) entry which is preliminary data.</text>
</comment>
<feature type="compositionally biased region" description="Low complexity" evidence="13">
    <location>
        <begin position="457"/>
        <end position="470"/>
    </location>
</feature>
<protein>
    <recommendedName>
        <fullName evidence="4">Probable multidrug resistance protein NorM</fullName>
    </recommendedName>
    <alternativeName>
        <fullName evidence="12">Multidrug-efflux transporter</fullName>
    </alternativeName>
</protein>
<reference evidence="15" key="1">
    <citation type="submission" date="2022-06" db="EMBL/GenBank/DDBJ databases">
        <title>Sequencing the genomes of 1000 actinobacteria strains.</title>
        <authorList>
            <person name="Klenk H.-P."/>
        </authorList>
    </citation>
    <scope>NUCLEOTIDE SEQUENCE</scope>
    <source>
        <strain evidence="15">DSM 46694</strain>
    </source>
</reference>
<gene>
    <name evidence="15" type="ORF">HD597_011981</name>
</gene>